<reference evidence="1" key="1">
    <citation type="submission" date="2020-05" db="EMBL/GenBank/DDBJ databases">
        <title>WGS assembly of Panicum virgatum.</title>
        <authorList>
            <person name="Lovell J.T."/>
            <person name="Jenkins J."/>
            <person name="Shu S."/>
            <person name="Juenger T.E."/>
            <person name="Schmutz J."/>
        </authorList>
    </citation>
    <scope>NUCLEOTIDE SEQUENCE</scope>
    <source>
        <strain evidence="1">AP13</strain>
    </source>
</reference>
<proteinExistence type="predicted"/>
<organism evidence="1 2">
    <name type="scientific">Panicum virgatum</name>
    <name type="common">Blackwell switchgrass</name>
    <dbReference type="NCBI Taxonomy" id="38727"/>
    <lineage>
        <taxon>Eukaryota</taxon>
        <taxon>Viridiplantae</taxon>
        <taxon>Streptophyta</taxon>
        <taxon>Embryophyta</taxon>
        <taxon>Tracheophyta</taxon>
        <taxon>Spermatophyta</taxon>
        <taxon>Magnoliopsida</taxon>
        <taxon>Liliopsida</taxon>
        <taxon>Poales</taxon>
        <taxon>Poaceae</taxon>
        <taxon>PACMAD clade</taxon>
        <taxon>Panicoideae</taxon>
        <taxon>Panicodae</taxon>
        <taxon>Paniceae</taxon>
        <taxon>Panicinae</taxon>
        <taxon>Panicum</taxon>
        <taxon>Panicum sect. Hiantes</taxon>
    </lineage>
</organism>
<comment type="caution">
    <text evidence="1">The sequence shown here is derived from an EMBL/GenBank/DDBJ whole genome shotgun (WGS) entry which is preliminary data.</text>
</comment>
<evidence type="ECO:0000313" key="2">
    <source>
        <dbReference type="Proteomes" id="UP000823388"/>
    </source>
</evidence>
<sequence length="72" mass="7894">MFYNFSTPGEMNLGPVTLRCLCINCFAPIQMLALGEKSSVGTSPCLSDRSGIEKIRRNLLMNGAFVLRANKP</sequence>
<name>A0A8T0TCH3_PANVG</name>
<protein>
    <submittedName>
        <fullName evidence="1">Uncharacterized protein</fullName>
    </submittedName>
</protein>
<dbReference type="Proteomes" id="UP000823388">
    <property type="component" value="Chromosome 4N"/>
</dbReference>
<dbReference type="EMBL" id="CM029044">
    <property type="protein sequence ID" value="KAG2607947.1"/>
    <property type="molecule type" value="Genomic_DNA"/>
</dbReference>
<gene>
    <name evidence="1" type="ORF">PVAP13_4NG302700</name>
</gene>
<accession>A0A8T0TCH3</accession>
<keyword evidence="2" id="KW-1185">Reference proteome</keyword>
<dbReference type="AlphaFoldDB" id="A0A8T0TCH3"/>
<evidence type="ECO:0000313" key="1">
    <source>
        <dbReference type="EMBL" id="KAG2607947.1"/>
    </source>
</evidence>